<feature type="domain" description="Jacalin-type lectin" evidence="2">
    <location>
        <begin position="83"/>
        <end position="230"/>
    </location>
</feature>
<dbReference type="Pfam" id="PF01419">
    <property type="entry name" value="Jacalin"/>
    <property type="match status" value="1"/>
</dbReference>
<sequence>MQLVSQQDSDTFKNDVLAILHDKDKDIRSLRTELDALKTSNANLRNELDALKESNTARALEPVPDDLQNSLTTHSLARVGQAVGDPYGGAPFDDSAGAIMAHSPPRITFIGMHACQGDRIRSISYELLYPDGSRTSFSHGKREADNRKLELHNEEYIVSLVIGTGPAPWPHTEKTIQYLKCITNEGRELEGGKRDGRDCVEVSAPENEEGKGKWGLIGFVGRSWDEVDSLSPIWGAVY</sequence>
<evidence type="ECO:0000259" key="2">
    <source>
        <dbReference type="Pfam" id="PF01419"/>
    </source>
</evidence>
<proteinExistence type="predicted"/>
<gene>
    <name evidence="3" type="ORF">CYLTODRAFT_459363</name>
</gene>
<dbReference type="STRING" id="1314674.A0A0D7AVH5"/>
<protein>
    <recommendedName>
        <fullName evidence="2">Jacalin-type lectin domain-containing protein</fullName>
    </recommendedName>
</protein>
<evidence type="ECO:0000313" key="3">
    <source>
        <dbReference type="EMBL" id="KIY62010.1"/>
    </source>
</evidence>
<keyword evidence="4" id="KW-1185">Reference proteome</keyword>
<keyword evidence="1" id="KW-0175">Coiled coil</keyword>
<organism evidence="3 4">
    <name type="scientific">Cylindrobasidium torrendii FP15055 ss-10</name>
    <dbReference type="NCBI Taxonomy" id="1314674"/>
    <lineage>
        <taxon>Eukaryota</taxon>
        <taxon>Fungi</taxon>
        <taxon>Dikarya</taxon>
        <taxon>Basidiomycota</taxon>
        <taxon>Agaricomycotina</taxon>
        <taxon>Agaricomycetes</taxon>
        <taxon>Agaricomycetidae</taxon>
        <taxon>Agaricales</taxon>
        <taxon>Marasmiineae</taxon>
        <taxon>Physalacriaceae</taxon>
        <taxon>Cylindrobasidium</taxon>
    </lineage>
</organism>
<dbReference type="AlphaFoldDB" id="A0A0D7AVH5"/>
<dbReference type="InterPro" id="IPR001229">
    <property type="entry name" value="Jacalin-like_lectin_dom"/>
</dbReference>
<dbReference type="InterPro" id="IPR036404">
    <property type="entry name" value="Jacalin-like_lectin_dom_sf"/>
</dbReference>
<evidence type="ECO:0000313" key="4">
    <source>
        <dbReference type="Proteomes" id="UP000054007"/>
    </source>
</evidence>
<evidence type="ECO:0000256" key="1">
    <source>
        <dbReference type="SAM" id="Coils"/>
    </source>
</evidence>
<name>A0A0D7AVH5_9AGAR</name>
<feature type="coiled-coil region" evidence="1">
    <location>
        <begin position="20"/>
        <end position="54"/>
    </location>
</feature>
<reference evidence="3 4" key="1">
    <citation type="journal article" date="2015" name="Fungal Genet. Biol.">
        <title>Evolution of novel wood decay mechanisms in Agaricales revealed by the genome sequences of Fistulina hepatica and Cylindrobasidium torrendii.</title>
        <authorList>
            <person name="Floudas D."/>
            <person name="Held B.W."/>
            <person name="Riley R."/>
            <person name="Nagy L.G."/>
            <person name="Koehler G."/>
            <person name="Ransdell A.S."/>
            <person name="Younus H."/>
            <person name="Chow J."/>
            <person name="Chiniquy J."/>
            <person name="Lipzen A."/>
            <person name="Tritt A."/>
            <person name="Sun H."/>
            <person name="Haridas S."/>
            <person name="LaButti K."/>
            <person name="Ohm R.A."/>
            <person name="Kues U."/>
            <person name="Blanchette R.A."/>
            <person name="Grigoriev I.V."/>
            <person name="Minto R.E."/>
            <person name="Hibbett D.S."/>
        </authorList>
    </citation>
    <scope>NUCLEOTIDE SEQUENCE [LARGE SCALE GENOMIC DNA]</scope>
    <source>
        <strain evidence="3 4">FP15055 ss-10</strain>
    </source>
</reference>
<accession>A0A0D7AVH5</accession>
<dbReference type="SUPFAM" id="SSF51101">
    <property type="entry name" value="Mannose-binding lectins"/>
    <property type="match status" value="1"/>
</dbReference>
<dbReference type="EMBL" id="KN880836">
    <property type="protein sequence ID" value="KIY62010.1"/>
    <property type="molecule type" value="Genomic_DNA"/>
</dbReference>
<dbReference type="Gene3D" id="2.100.10.30">
    <property type="entry name" value="Jacalin-like lectin domain"/>
    <property type="match status" value="1"/>
</dbReference>
<dbReference type="Proteomes" id="UP000054007">
    <property type="component" value="Unassembled WGS sequence"/>
</dbReference>